<keyword evidence="7" id="KW-1185">Reference proteome</keyword>
<gene>
    <name evidence="6" type="primary">Necator_chrV.g19707</name>
    <name evidence="6" type="ORF">RB195_014915</name>
</gene>
<organism evidence="6 7">
    <name type="scientific">Necator americanus</name>
    <name type="common">Human hookworm</name>
    <dbReference type="NCBI Taxonomy" id="51031"/>
    <lineage>
        <taxon>Eukaryota</taxon>
        <taxon>Metazoa</taxon>
        <taxon>Ecdysozoa</taxon>
        <taxon>Nematoda</taxon>
        <taxon>Chromadorea</taxon>
        <taxon>Rhabditida</taxon>
        <taxon>Rhabditina</taxon>
        <taxon>Rhabditomorpha</taxon>
        <taxon>Strongyloidea</taxon>
        <taxon>Ancylostomatidae</taxon>
        <taxon>Bunostominae</taxon>
        <taxon>Necator</taxon>
    </lineage>
</organism>
<evidence type="ECO:0000256" key="1">
    <source>
        <dbReference type="ARBA" id="ARBA00022690"/>
    </source>
</evidence>
<dbReference type="SUPFAM" id="SSF57567">
    <property type="entry name" value="Serine protease inhibitors"/>
    <property type="match status" value="6"/>
</dbReference>
<feature type="domain" description="Follistatin-like" evidence="5">
    <location>
        <begin position="61"/>
        <end position="83"/>
    </location>
</feature>
<name>A0ABR1E268_NECAM</name>
<feature type="domain" description="Follistatin-like" evidence="5">
    <location>
        <begin position="457"/>
        <end position="488"/>
    </location>
</feature>
<reference evidence="6 7" key="1">
    <citation type="submission" date="2023-08" db="EMBL/GenBank/DDBJ databases">
        <title>A Necator americanus chromosomal reference genome.</title>
        <authorList>
            <person name="Ilik V."/>
            <person name="Petrzelkova K.J."/>
            <person name="Pardy F."/>
            <person name="Fuh T."/>
            <person name="Niatou-Singa F.S."/>
            <person name="Gouil Q."/>
            <person name="Baker L."/>
            <person name="Ritchie M.E."/>
            <person name="Jex A.R."/>
            <person name="Gazzola D."/>
            <person name="Li H."/>
            <person name="Toshio Fujiwara R."/>
            <person name="Zhan B."/>
            <person name="Aroian R.V."/>
            <person name="Pafco B."/>
            <person name="Schwarz E.M."/>
        </authorList>
    </citation>
    <scope>NUCLEOTIDE SEQUENCE [LARGE SCALE GENOMIC DNA]</scope>
    <source>
        <strain evidence="6 7">Aroian</strain>
        <tissue evidence="6">Whole animal</tissue>
    </source>
</reference>
<dbReference type="Proteomes" id="UP001303046">
    <property type="component" value="Unassembled WGS sequence"/>
</dbReference>
<accession>A0ABR1E268</accession>
<comment type="caution">
    <text evidence="6">The sequence shown here is derived from an EMBL/GenBank/DDBJ whole genome shotgun (WGS) entry which is preliminary data.</text>
</comment>
<dbReference type="InterPro" id="IPR051368">
    <property type="entry name" value="SerProtInhib-TIL_Domain"/>
</dbReference>
<sequence length="816" mass="88301">MGDYGDEEYGEEEQPPSQENPCNLVDCIPNTRCIVVKGEAKCIPVDGYKEPDCETPKPKPSCATVLCKPPTTCVIRPVDPRCADDCDVEAVCVNPVPTQQAAAPKKTYPSTPQTCPPNEQYNTCGTACEPSCSVPTPEICTLQCVVGCQCKPGFYRNYQKVCVSNCNGKEGDGCGDNEESKRCGTACEPTCSNPNPVCTKQCVVNVCQCKSGFIRDAKNKCIPVDNCPKGNGNETPKPKPSCATVLCKPPTTCVIRPVDPRCADDCDVEAVCVNPVPTQQAVAPKKTYPSTPQTCPPNEQYNTCGTACEPSCSVPTPEICTLQCVVGCQCKPGFYRNYQKVCVSNCNGKEGAGCGDNEESKRCGTACEPTCSNPNPVCTKQCVVNVCQCKNGFIRDAENKCIPVDNCPKDRIKLCSEMNCPPGTVCELGRVICPFVPPCFTRPTQCGPSATGESSITCANVRCRGGTVCKMVDVVCKKAPCPQRPQCVPDEPFNPCAATTCPVGSECRVKQVQCIRAPCNPIAECYTPPQSGQCGKFETYRSCASHCEPSCTNKSPICILSCAPPKCQCTQGFFRNASGECVTEAECDEVTCENVRCRSETECQMVITSGCALTGYCSAQPECVLKNLINTCASVLCEPQYDCKLMQTNCSSSPCNPVPRCLPRNVLYKTTTSPIERDPDNRQTTAADYVYPEEDCGTNEEYNECIPSCQITCRGRKECSFEFTANHCVGGCVCQEGYRRNAYGNCVKPKYCYQAPGCHTNEKWTSCATCEKKCNKTTDDDVQVLDDEPEQSTLKRSKIGSDQSSNLDPTLPRDAL</sequence>
<evidence type="ECO:0000313" key="6">
    <source>
        <dbReference type="EMBL" id="KAK6756772.1"/>
    </source>
</evidence>
<evidence type="ECO:0000259" key="5">
    <source>
        <dbReference type="SMART" id="SM00274"/>
    </source>
</evidence>
<feature type="domain" description="Follistatin-like" evidence="5">
    <location>
        <begin position="495"/>
        <end position="520"/>
    </location>
</feature>
<feature type="domain" description="Follistatin-like" evidence="5">
    <location>
        <begin position="21"/>
        <end position="43"/>
    </location>
</feature>
<evidence type="ECO:0000256" key="3">
    <source>
        <dbReference type="ARBA" id="ARBA00023157"/>
    </source>
</evidence>
<keyword evidence="1" id="KW-0646">Protease inhibitor</keyword>
<dbReference type="Pfam" id="PF01826">
    <property type="entry name" value="TIL"/>
    <property type="match status" value="6"/>
</dbReference>
<feature type="domain" description="Follistatin-like" evidence="5">
    <location>
        <begin position="414"/>
        <end position="440"/>
    </location>
</feature>
<dbReference type="SMART" id="SM00274">
    <property type="entry name" value="FOLN"/>
    <property type="match status" value="6"/>
</dbReference>
<evidence type="ECO:0000256" key="4">
    <source>
        <dbReference type="SAM" id="MobiDB-lite"/>
    </source>
</evidence>
<evidence type="ECO:0000313" key="7">
    <source>
        <dbReference type="Proteomes" id="UP001303046"/>
    </source>
</evidence>
<proteinExistence type="predicted"/>
<keyword evidence="2" id="KW-0722">Serine protease inhibitor</keyword>
<dbReference type="PANTHER" id="PTHR23259">
    <property type="entry name" value="RIDDLE"/>
    <property type="match status" value="1"/>
</dbReference>
<evidence type="ECO:0000256" key="2">
    <source>
        <dbReference type="ARBA" id="ARBA00022900"/>
    </source>
</evidence>
<dbReference type="PANTHER" id="PTHR23259:SF70">
    <property type="entry name" value="ACCESSORY GLAND PROTEIN ACP62F-RELATED"/>
    <property type="match status" value="1"/>
</dbReference>
<dbReference type="InterPro" id="IPR036084">
    <property type="entry name" value="Ser_inhib-like_sf"/>
</dbReference>
<feature type="domain" description="Follistatin-like" evidence="5">
    <location>
        <begin position="241"/>
        <end position="263"/>
    </location>
</feature>
<feature type="region of interest" description="Disordered" evidence="4">
    <location>
        <begin position="787"/>
        <end position="816"/>
    </location>
</feature>
<dbReference type="EMBL" id="JAVFWL010000005">
    <property type="protein sequence ID" value="KAK6756772.1"/>
    <property type="molecule type" value="Genomic_DNA"/>
</dbReference>
<keyword evidence="3" id="KW-1015">Disulfide bond</keyword>
<dbReference type="CDD" id="cd19941">
    <property type="entry name" value="TIL"/>
    <property type="match status" value="6"/>
</dbReference>
<dbReference type="Gene3D" id="2.10.25.10">
    <property type="entry name" value="Laminin"/>
    <property type="match status" value="6"/>
</dbReference>
<protein>
    <recommendedName>
        <fullName evidence="5">Follistatin-like domain-containing protein</fullName>
    </recommendedName>
</protein>
<dbReference type="InterPro" id="IPR002919">
    <property type="entry name" value="TIL_dom"/>
</dbReference>
<dbReference type="InterPro" id="IPR003645">
    <property type="entry name" value="Fol_N"/>
</dbReference>